<dbReference type="Proteomes" id="UP000673394">
    <property type="component" value="Unassembled WGS sequence"/>
</dbReference>
<sequence>MNRTRASMILIALIALGCAFYEGFLLGSKQNKAAEVIVQEAIASRWIKGDKPPLPKIVIDGEAIPVKLSAYSWCGSSAGDSATCTSADASIPEVEPVFVKSGALIEQVPPQGIKEFTLTNTNKDYNGDSYYVPTAKGVYLYHIHCEWFLDQGQAEYYFAVEVI</sequence>
<dbReference type="RefSeq" id="WP_210661727.1">
    <property type="nucleotide sequence ID" value="NZ_JAGKSP010000010.1"/>
</dbReference>
<organism evidence="1 2">
    <name type="scientific">Paenibacillus lignilyticus</name>
    <dbReference type="NCBI Taxonomy" id="1172615"/>
    <lineage>
        <taxon>Bacteria</taxon>
        <taxon>Bacillati</taxon>
        <taxon>Bacillota</taxon>
        <taxon>Bacilli</taxon>
        <taxon>Bacillales</taxon>
        <taxon>Paenibacillaceae</taxon>
        <taxon>Paenibacillus</taxon>
    </lineage>
</organism>
<comment type="caution">
    <text evidence="1">The sequence shown here is derived from an EMBL/GenBank/DDBJ whole genome shotgun (WGS) entry which is preliminary data.</text>
</comment>
<name>A0ABS5CHQ3_9BACL</name>
<evidence type="ECO:0000313" key="2">
    <source>
        <dbReference type="Proteomes" id="UP000673394"/>
    </source>
</evidence>
<evidence type="ECO:0000313" key="1">
    <source>
        <dbReference type="EMBL" id="MBP3965371.1"/>
    </source>
</evidence>
<proteinExistence type="predicted"/>
<gene>
    <name evidence="1" type="ORF">I8J30_21910</name>
</gene>
<keyword evidence="2" id="KW-1185">Reference proteome</keyword>
<dbReference type="EMBL" id="JAGKSP010000010">
    <property type="protein sequence ID" value="MBP3965371.1"/>
    <property type="molecule type" value="Genomic_DNA"/>
</dbReference>
<dbReference type="PROSITE" id="PS51257">
    <property type="entry name" value="PROKAR_LIPOPROTEIN"/>
    <property type="match status" value="1"/>
</dbReference>
<reference evidence="1 2" key="1">
    <citation type="submission" date="2021-04" db="EMBL/GenBank/DDBJ databases">
        <title>Paenibacillus sp. DLE-14 whole genome sequence.</title>
        <authorList>
            <person name="Ham Y.J."/>
        </authorList>
    </citation>
    <scope>NUCLEOTIDE SEQUENCE [LARGE SCALE GENOMIC DNA]</scope>
    <source>
        <strain evidence="1 2">DLE-14</strain>
    </source>
</reference>
<protein>
    <submittedName>
        <fullName evidence="1">Uncharacterized protein</fullName>
    </submittedName>
</protein>
<accession>A0ABS5CHQ3</accession>